<feature type="binding site" evidence="12">
    <location>
        <position position="314"/>
    </location>
    <ligand>
        <name>K(+)</name>
        <dbReference type="ChEBI" id="CHEBI:29103"/>
    </ligand>
</feature>
<evidence type="ECO:0000256" key="6">
    <source>
        <dbReference type="ARBA" id="ARBA00022538"/>
    </source>
</evidence>
<evidence type="ECO:0000256" key="13">
    <source>
        <dbReference type="SAM" id="Phobius"/>
    </source>
</evidence>
<keyword evidence="11 13" id="KW-0472">Membrane</keyword>
<dbReference type="PANTHER" id="PTHR32024:SF2">
    <property type="entry name" value="TRK SYSTEM POTASSIUM UPTAKE PROTEIN TRKG-RELATED"/>
    <property type="match status" value="1"/>
</dbReference>
<keyword evidence="4" id="KW-1003">Cell membrane</keyword>
<sequence length="483" mass="52424">MNIRLIVKNLGYVLIIEAASMLPSLFVSLLNRQDDFSSFLITILLLLVLGTAASRINVGYENLYTRDAFALVALSWLLMSAFGALPFFLSGAIPRFIDAFFECVSGFTTTGSTILNDIENLPKGLLFWRSFTHWIGGMGVLVLTLAVMPSTKAGSLHIMQAESPGPLPGKLVPKIGQTAKILYAIYLAMTLVLLLLLHIAGLPIYDAFIHAFGTAGTGGFSNMNESVGAYHNLAVEIIITVFMLMFGVNLSLYYQAIKGNPKAFLHNEEFLFYMGTVVISTVLIMCNTVGTVYQNFGEALRHASFQVSSIITTTGYATADFNLWPTFSKVILIILMFVGACAGSTGGAMKCIRILLLFRIAKREVVKIIHPRSIYSVKIGGKVVDEETQIGVLTYFFFYLVAIACSTLVVTLEGKDLVTSVTAVISAIGNVGPGLGLVGPMGNFSSFSLLSKIVLSLDMIVGRLEILPVLLIFSPSSWRRANI</sequence>
<feature type="transmembrane region" description="Helical" evidence="13">
    <location>
        <begin position="68"/>
        <end position="89"/>
    </location>
</feature>
<dbReference type="GO" id="GO:0046872">
    <property type="term" value="F:metal ion binding"/>
    <property type="evidence" value="ECO:0007669"/>
    <property type="project" value="UniProtKB-KW"/>
</dbReference>
<feature type="transmembrane region" description="Helical" evidence="13">
    <location>
        <begin position="12"/>
        <end position="30"/>
    </location>
</feature>
<dbReference type="InterPro" id="IPR004772">
    <property type="entry name" value="TrkH"/>
</dbReference>
<reference evidence="14 15" key="1">
    <citation type="submission" date="2016-11" db="EMBL/GenBank/DDBJ databases">
        <authorList>
            <person name="Varghese N."/>
            <person name="Submissions S."/>
        </authorList>
    </citation>
    <scope>NUCLEOTIDE SEQUENCE [LARGE SCALE GENOMIC DNA]</scope>
    <source>
        <strain evidence="14 15">DSM 19027</strain>
    </source>
</reference>
<dbReference type="InterPro" id="IPR003445">
    <property type="entry name" value="Cat_transpt"/>
</dbReference>
<keyword evidence="10" id="KW-0406">Ion transport</keyword>
<keyword evidence="15" id="KW-1185">Reference proteome</keyword>
<evidence type="ECO:0000256" key="4">
    <source>
        <dbReference type="ARBA" id="ARBA00022475"/>
    </source>
</evidence>
<evidence type="ECO:0000256" key="12">
    <source>
        <dbReference type="PIRSR" id="PIRSR006247-1"/>
    </source>
</evidence>
<evidence type="ECO:0000256" key="8">
    <source>
        <dbReference type="ARBA" id="ARBA00022958"/>
    </source>
</evidence>
<proteinExistence type="inferred from homology"/>
<feature type="transmembrane region" description="Helical" evidence="13">
    <location>
        <begin position="181"/>
        <end position="205"/>
    </location>
</feature>
<dbReference type="Pfam" id="PF02386">
    <property type="entry name" value="TrkH"/>
    <property type="match status" value="1"/>
</dbReference>
<feature type="binding site" evidence="12">
    <location>
        <position position="430"/>
    </location>
    <ligand>
        <name>K(+)</name>
        <dbReference type="ChEBI" id="CHEBI:29103"/>
    </ligand>
</feature>
<evidence type="ECO:0000256" key="3">
    <source>
        <dbReference type="ARBA" id="ARBA00022448"/>
    </source>
</evidence>
<feature type="transmembrane region" description="Helical" evidence="13">
    <location>
        <begin position="131"/>
        <end position="149"/>
    </location>
</feature>
<feature type="binding site" evidence="12">
    <location>
        <position position="110"/>
    </location>
    <ligand>
        <name>K(+)</name>
        <dbReference type="ChEBI" id="CHEBI:29103"/>
    </ligand>
</feature>
<evidence type="ECO:0000256" key="10">
    <source>
        <dbReference type="ARBA" id="ARBA00023065"/>
    </source>
</evidence>
<dbReference type="GO" id="GO:0005886">
    <property type="term" value="C:plasma membrane"/>
    <property type="evidence" value="ECO:0007669"/>
    <property type="project" value="UniProtKB-SubCell"/>
</dbReference>
<gene>
    <name evidence="14" type="ORF">SAMN05444373_100130</name>
</gene>
<evidence type="ECO:0000256" key="7">
    <source>
        <dbReference type="ARBA" id="ARBA00022692"/>
    </source>
</evidence>
<feature type="transmembrane region" description="Helical" evidence="13">
    <location>
        <begin position="229"/>
        <end position="250"/>
    </location>
</feature>
<dbReference type="PANTHER" id="PTHR32024">
    <property type="entry name" value="TRK SYSTEM POTASSIUM UPTAKE PROTEIN TRKG-RELATED"/>
    <property type="match status" value="1"/>
</dbReference>
<evidence type="ECO:0000256" key="1">
    <source>
        <dbReference type="ARBA" id="ARBA00004429"/>
    </source>
</evidence>
<feature type="binding site" evidence="12">
    <location>
        <position position="431"/>
    </location>
    <ligand>
        <name>K(+)</name>
        <dbReference type="ChEBI" id="CHEBI:29103"/>
    </ligand>
</feature>
<keyword evidence="8 12" id="KW-0630">Potassium</keyword>
<feature type="transmembrane region" description="Helical" evidence="13">
    <location>
        <begin position="392"/>
        <end position="412"/>
    </location>
</feature>
<evidence type="ECO:0000313" key="14">
    <source>
        <dbReference type="EMBL" id="SHI35546.1"/>
    </source>
</evidence>
<feature type="transmembrane region" description="Helical" evidence="13">
    <location>
        <begin position="36"/>
        <end position="56"/>
    </location>
</feature>
<feature type="binding site" evidence="12">
    <location>
        <position position="313"/>
    </location>
    <ligand>
        <name>K(+)</name>
        <dbReference type="ChEBI" id="CHEBI:29103"/>
    </ligand>
</feature>
<evidence type="ECO:0000256" key="5">
    <source>
        <dbReference type="ARBA" id="ARBA00022519"/>
    </source>
</evidence>
<evidence type="ECO:0000256" key="2">
    <source>
        <dbReference type="ARBA" id="ARBA00009137"/>
    </source>
</evidence>
<dbReference type="OrthoDB" id="9810952at2"/>
<dbReference type="Proteomes" id="UP000324781">
    <property type="component" value="Unassembled WGS sequence"/>
</dbReference>
<dbReference type="PIRSF" id="PIRSF006247">
    <property type="entry name" value="TrkH"/>
    <property type="match status" value="1"/>
</dbReference>
<dbReference type="EMBL" id="FQZP01000001">
    <property type="protein sequence ID" value="SHI35546.1"/>
    <property type="molecule type" value="Genomic_DNA"/>
</dbReference>
<keyword evidence="6" id="KW-0633">Potassium transport</keyword>
<keyword evidence="12" id="KW-0479">Metal-binding</keyword>
<name>A0A1M6AG86_9FIRM</name>
<dbReference type="AlphaFoldDB" id="A0A1M6AG86"/>
<evidence type="ECO:0000256" key="11">
    <source>
        <dbReference type="ARBA" id="ARBA00023136"/>
    </source>
</evidence>
<feature type="binding site" evidence="12">
    <location>
        <position position="109"/>
    </location>
    <ligand>
        <name>K(+)</name>
        <dbReference type="ChEBI" id="CHEBI:29103"/>
    </ligand>
</feature>
<comment type="subcellular location">
    <subcellularLocation>
        <location evidence="1">Cell inner membrane</location>
        <topology evidence="1">Multi-pass membrane protein</topology>
    </subcellularLocation>
</comment>
<keyword evidence="5" id="KW-0997">Cell inner membrane</keyword>
<evidence type="ECO:0000256" key="9">
    <source>
        <dbReference type="ARBA" id="ARBA00022989"/>
    </source>
</evidence>
<feature type="transmembrane region" description="Helical" evidence="13">
    <location>
        <begin position="330"/>
        <end position="358"/>
    </location>
</feature>
<dbReference type="RefSeq" id="WP_149677320.1">
    <property type="nucleotide sequence ID" value="NZ_FQZP01000001.1"/>
</dbReference>
<feature type="binding site" evidence="12">
    <location>
        <position position="218"/>
    </location>
    <ligand>
        <name>K(+)</name>
        <dbReference type="ChEBI" id="CHEBI:29103"/>
    </ligand>
</feature>
<organism evidence="14 15">
    <name type="scientific">Thermoclostridium caenicola</name>
    <dbReference type="NCBI Taxonomy" id="659425"/>
    <lineage>
        <taxon>Bacteria</taxon>
        <taxon>Bacillati</taxon>
        <taxon>Bacillota</taxon>
        <taxon>Clostridia</taxon>
        <taxon>Eubacteriales</taxon>
        <taxon>Oscillospiraceae</taxon>
        <taxon>Thermoclostridium</taxon>
    </lineage>
</organism>
<keyword evidence="7 13" id="KW-0812">Transmembrane</keyword>
<keyword evidence="3" id="KW-0813">Transport</keyword>
<keyword evidence="9 13" id="KW-1133">Transmembrane helix</keyword>
<comment type="similarity">
    <text evidence="2">Belongs to the TrkH potassium transport family.</text>
</comment>
<feature type="transmembrane region" description="Helical" evidence="13">
    <location>
        <begin position="270"/>
        <end position="293"/>
    </location>
</feature>
<evidence type="ECO:0000313" key="15">
    <source>
        <dbReference type="Proteomes" id="UP000324781"/>
    </source>
</evidence>
<dbReference type="GO" id="GO:0015379">
    <property type="term" value="F:potassium:chloride symporter activity"/>
    <property type="evidence" value="ECO:0007669"/>
    <property type="project" value="InterPro"/>
</dbReference>
<accession>A0A1M6AG86</accession>
<protein>
    <submittedName>
        <fullName evidence="14">Trk system potassium uptake protein TrkH</fullName>
    </submittedName>
</protein>